<dbReference type="STRING" id="105984.A0A427XUE3"/>
<feature type="compositionally biased region" description="Basic and acidic residues" evidence="3">
    <location>
        <begin position="110"/>
        <end position="172"/>
    </location>
</feature>
<feature type="compositionally biased region" description="Low complexity" evidence="3">
    <location>
        <begin position="466"/>
        <end position="488"/>
    </location>
</feature>
<organism evidence="5 6">
    <name type="scientific">Apiotrichum porosum</name>
    <dbReference type="NCBI Taxonomy" id="105984"/>
    <lineage>
        <taxon>Eukaryota</taxon>
        <taxon>Fungi</taxon>
        <taxon>Dikarya</taxon>
        <taxon>Basidiomycota</taxon>
        <taxon>Agaricomycotina</taxon>
        <taxon>Tremellomycetes</taxon>
        <taxon>Trichosporonales</taxon>
        <taxon>Trichosporonaceae</taxon>
        <taxon>Apiotrichum</taxon>
    </lineage>
</organism>
<dbReference type="PROSITE" id="PS50217">
    <property type="entry name" value="BZIP"/>
    <property type="match status" value="1"/>
</dbReference>
<feature type="region of interest" description="Disordered" evidence="3">
    <location>
        <begin position="463"/>
        <end position="489"/>
    </location>
</feature>
<dbReference type="InterPro" id="IPR046347">
    <property type="entry name" value="bZIP_sf"/>
</dbReference>
<name>A0A427XUE3_9TREE</name>
<dbReference type="InterPro" id="IPR004827">
    <property type="entry name" value="bZIP"/>
</dbReference>
<dbReference type="GeneID" id="39592113"/>
<feature type="compositionally biased region" description="Polar residues" evidence="3">
    <location>
        <begin position="226"/>
        <end position="243"/>
    </location>
</feature>
<dbReference type="PANTHER" id="PTHR40621:SF6">
    <property type="entry name" value="AP-1-LIKE TRANSCRIPTION FACTOR YAP1-RELATED"/>
    <property type="match status" value="1"/>
</dbReference>
<dbReference type="GO" id="GO:0001228">
    <property type="term" value="F:DNA-binding transcription activator activity, RNA polymerase II-specific"/>
    <property type="evidence" value="ECO:0007669"/>
    <property type="project" value="TreeGrafter"/>
</dbReference>
<evidence type="ECO:0000256" key="3">
    <source>
        <dbReference type="SAM" id="MobiDB-lite"/>
    </source>
</evidence>
<feature type="region of interest" description="Disordered" evidence="3">
    <location>
        <begin position="23"/>
        <end position="172"/>
    </location>
</feature>
<dbReference type="SMART" id="SM00338">
    <property type="entry name" value="BRLZ"/>
    <property type="match status" value="1"/>
</dbReference>
<dbReference type="Proteomes" id="UP000279236">
    <property type="component" value="Unassembled WGS sequence"/>
</dbReference>
<keyword evidence="6" id="KW-1185">Reference proteome</keyword>
<dbReference type="SUPFAM" id="SSF57959">
    <property type="entry name" value="Leucine zipper domain"/>
    <property type="match status" value="1"/>
</dbReference>
<dbReference type="PROSITE" id="PS00036">
    <property type="entry name" value="BZIP_BASIC"/>
    <property type="match status" value="1"/>
</dbReference>
<feature type="compositionally biased region" description="Low complexity" evidence="3">
    <location>
        <begin position="244"/>
        <end position="255"/>
    </location>
</feature>
<feature type="compositionally biased region" description="Polar residues" evidence="3">
    <location>
        <begin position="332"/>
        <end position="364"/>
    </location>
</feature>
<dbReference type="Pfam" id="PF00170">
    <property type="entry name" value="bZIP_1"/>
    <property type="match status" value="1"/>
</dbReference>
<comment type="caution">
    <text evidence="5">The sequence shown here is derived from an EMBL/GenBank/DDBJ whole genome shotgun (WGS) entry which is preliminary data.</text>
</comment>
<feature type="region of interest" description="Disordered" evidence="3">
    <location>
        <begin position="571"/>
        <end position="604"/>
    </location>
</feature>
<dbReference type="RefSeq" id="XP_028476818.1">
    <property type="nucleotide sequence ID" value="XM_028622925.1"/>
</dbReference>
<proteinExistence type="predicted"/>
<reference evidence="5 6" key="1">
    <citation type="submission" date="2018-11" db="EMBL/GenBank/DDBJ databases">
        <title>Genome sequence of Apiotrichum porosum DSM 27194.</title>
        <authorList>
            <person name="Aliyu H."/>
            <person name="Gorte O."/>
            <person name="Ochsenreither K."/>
        </authorList>
    </citation>
    <scope>NUCLEOTIDE SEQUENCE [LARGE SCALE GENOMIC DNA]</scope>
    <source>
        <strain evidence="5 6">DSM 27194</strain>
    </source>
</reference>
<dbReference type="Gene3D" id="1.20.5.170">
    <property type="match status" value="1"/>
</dbReference>
<evidence type="ECO:0000313" key="6">
    <source>
        <dbReference type="Proteomes" id="UP000279236"/>
    </source>
</evidence>
<evidence type="ECO:0000259" key="4">
    <source>
        <dbReference type="PROSITE" id="PS50217"/>
    </source>
</evidence>
<dbReference type="AlphaFoldDB" id="A0A427XUE3"/>
<evidence type="ECO:0000256" key="2">
    <source>
        <dbReference type="ARBA" id="ARBA00023242"/>
    </source>
</evidence>
<comment type="subcellular location">
    <subcellularLocation>
        <location evidence="1">Nucleus</location>
    </subcellularLocation>
</comment>
<accession>A0A427XUE3</accession>
<evidence type="ECO:0000256" key="1">
    <source>
        <dbReference type="ARBA" id="ARBA00004123"/>
    </source>
</evidence>
<dbReference type="CDD" id="cd14688">
    <property type="entry name" value="bZIP_YAP"/>
    <property type="match status" value="1"/>
</dbReference>
<dbReference type="GO" id="GO:0000976">
    <property type="term" value="F:transcription cis-regulatory region binding"/>
    <property type="evidence" value="ECO:0007669"/>
    <property type="project" value="InterPro"/>
</dbReference>
<feature type="region of interest" description="Disordered" evidence="3">
    <location>
        <begin position="212"/>
        <end position="365"/>
    </location>
</feature>
<dbReference type="InterPro" id="IPR050936">
    <property type="entry name" value="AP-1-like"/>
</dbReference>
<dbReference type="GO" id="GO:0090575">
    <property type="term" value="C:RNA polymerase II transcription regulator complex"/>
    <property type="evidence" value="ECO:0007669"/>
    <property type="project" value="TreeGrafter"/>
</dbReference>
<sequence>MEAFNPLSPNTAAFLDSIAASGDFEPKTVNPTSFPPSVFFGLPGTETPEDSSPSSAGDAKQLGQQRSFSISDDSDNDMPATAPNHKRKASENDVAVKEEEDDDDDSLSENGHEDKRQHPNEPKRNGPRRSTDGKKGAEKPGKDNLTKAQRRKEQNRAAQKAFRERREAKVRDLEQKVAELEAKSFGASVENENLRGILRRLQEENMALKSSGFTFSMPKSGAAAGHQSQPMLPQTQPQVQQLSGQQTPTQNQNGGIDWSTFANFKVQPQVAKPPSPPQSVSNDSLRSIHEPSPGLTHRASTGSNTGNSPESLVSLGPSPSSASDPASMPSLFSNNVNSPFQVLNRSNSSGSPADAISTASSLGGTNKDDVDALFRSLYPNGIDAVLAYAANASSVASVPPIAPPAMHQPQYTFIGTQPGLTSYADSTSNNLAKLFGDATSYRDPSAAALPTNDSQSLFGNMSGNPSAAAHSTAHVSTATTTTTTNTAADMGSLSNQTAWSGLTENSVNEFLASLTGADDSALIGADPEESFSRQIEALIAQSGGGVSPSAAFNVPSNNLAFSPTNYLNMSPSPLQSIGSSQTPRSTPSSNVTSPQTTSDSVTGEVCGASNVIHVLGENGRVMRPSEVWTRMGMHSSSDPGDFLIDDLCDQMKVKATCKDGRRYMSFDDVEEMVRSREEKHTVPDHWNAPLPARPAQATSETCANKGAHDPAKCQARLNEAYLEANGAGM</sequence>
<evidence type="ECO:0000313" key="5">
    <source>
        <dbReference type="EMBL" id="RSH82586.1"/>
    </source>
</evidence>
<dbReference type="PANTHER" id="PTHR40621">
    <property type="entry name" value="TRANSCRIPTION FACTOR KAPC-RELATED"/>
    <property type="match status" value="1"/>
</dbReference>
<feature type="compositionally biased region" description="Acidic residues" evidence="3">
    <location>
        <begin position="98"/>
        <end position="107"/>
    </location>
</feature>
<protein>
    <recommendedName>
        <fullName evidence="4">BZIP domain-containing protein</fullName>
    </recommendedName>
</protein>
<keyword evidence="2" id="KW-0539">Nucleus</keyword>
<feature type="compositionally biased region" description="Polar residues" evidence="3">
    <location>
        <begin position="298"/>
        <end position="307"/>
    </location>
</feature>
<feature type="compositionally biased region" description="Low complexity" evidence="3">
    <location>
        <begin position="308"/>
        <end position="331"/>
    </location>
</feature>
<gene>
    <name evidence="5" type="ORF">EHS24_007570</name>
</gene>
<feature type="compositionally biased region" description="Polar residues" evidence="3">
    <location>
        <begin position="62"/>
        <end position="71"/>
    </location>
</feature>
<feature type="compositionally biased region" description="Polar residues" evidence="3">
    <location>
        <begin position="571"/>
        <end position="601"/>
    </location>
</feature>
<dbReference type="EMBL" id="RSCE01000005">
    <property type="protein sequence ID" value="RSH82586.1"/>
    <property type="molecule type" value="Genomic_DNA"/>
</dbReference>
<dbReference type="OrthoDB" id="2593073at2759"/>
<feature type="domain" description="BZIP" evidence="4">
    <location>
        <begin position="145"/>
        <end position="208"/>
    </location>
</feature>
<dbReference type="Gene3D" id="1.10.238.100">
    <property type="entry name" value="YAP1 redox domain. Chain B"/>
    <property type="match status" value="1"/>
</dbReference>